<sequence length="158" mass="17760">MWPCVVAVAVGIWLWRGGGGERDGHWHWSAEEGAWIWRWGSSWWIYLEELPWVHYADEANRWPGEDGAGAPGMWWSFTTGLPSCHIGGSVRTDPRAADPAHWRHWAGPNPHQEMARYRQQDAARASTWRATARLAAARLPRPAESLVLELLGAPAACC</sequence>
<reference evidence="3" key="1">
    <citation type="submission" date="2023-10" db="EMBL/GenBank/DDBJ databases">
        <authorList>
            <person name="Chen Y."/>
            <person name="Shah S."/>
            <person name="Dougan E. K."/>
            <person name="Thang M."/>
            <person name="Chan C."/>
        </authorList>
    </citation>
    <scope>NUCLEOTIDE SEQUENCE [LARGE SCALE GENOMIC DNA]</scope>
</reference>
<dbReference type="Proteomes" id="UP001189429">
    <property type="component" value="Unassembled WGS sequence"/>
</dbReference>
<evidence type="ECO:0000313" key="3">
    <source>
        <dbReference type="EMBL" id="CAK0836003.1"/>
    </source>
</evidence>
<organism evidence="3 4">
    <name type="scientific">Prorocentrum cordatum</name>
    <dbReference type="NCBI Taxonomy" id="2364126"/>
    <lineage>
        <taxon>Eukaryota</taxon>
        <taxon>Sar</taxon>
        <taxon>Alveolata</taxon>
        <taxon>Dinophyceae</taxon>
        <taxon>Prorocentrales</taxon>
        <taxon>Prorocentraceae</taxon>
        <taxon>Prorocentrum</taxon>
    </lineage>
</organism>
<dbReference type="EMBL" id="CAUYUJ010008824">
    <property type="protein sequence ID" value="CAK0825047.1"/>
    <property type="molecule type" value="Genomic_DNA"/>
</dbReference>
<feature type="signal peptide" evidence="1">
    <location>
        <begin position="1"/>
        <end position="20"/>
    </location>
</feature>
<name>A0ABN9SU34_9DINO</name>
<gene>
    <name evidence="2" type="ORF">PCOR1329_LOCUS25284</name>
    <name evidence="3" type="ORF">PCOR1329_LOCUS32632</name>
</gene>
<feature type="chain" id="PRO_5045028928" evidence="1">
    <location>
        <begin position="21"/>
        <end position="158"/>
    </location>
</feature>
<comment type="caution">
    <text evidence="3">The sequence shown here is derived from an EMBL/GenBank/DDBJ whole genome shotgun (WGS) entry which is preliminary data.</text>
</comment>
<proteinExistence type="predicted"/>
<protein>
    <submittedName>
        <fullName evidence="3">Uncharacterized protein</fullName>
    </submittedName>
</protein>
<evidence type="ECO:0000313" key="2">
    <source>
        <dbReference type="EMBL" id="CAK0825047.1"/>
    </source>
</evidence>
<evidence type="ECO:0000313" key="4">
    <source>
        <dbReference type="Proteomes" id="UP001189429"/>
    </source>
</evidence>
<evidence type="ECO:0000256" key="1">
    <source>
        <dbReference type="SAM" id="SignalP"/>
    </source>
</evidence>
<dbReference type="EMBL" id="CAUYUJ010013335">
    <property type="protein sequence ID" value="CAK0836003.1"/>
    <property type="molecule type" value="Genomic_DNA"/>
</dbReference>
<keyword evidence="4" id="KW-1185">Reference proteome</keyword>
<keyword evidence="1" id="KW-0732">Signal</keyword>
<accession>A0ABN9SU34</accession>